<dbReference type="PANTHER" id="PTHR12849">
    <property type="entry name" value="RNA LARIAT DEBRANCHING ENZYME"/>
    <property type="match status" value="1"/>
</dbReference>
<dbReference type="AlphaFoldDB" id="A0AAN8VUI2"/>
<sequence length="180" mass="20164">MNIAVEGCMNGELDNVYVTLLLFEKSRNTKIDLLMCCGDFQWPSLAVLSRLPIPLPWIAKVNSSTIEACLPSTASSSVFTIADTFIVFIAIYSSSPSIASSPLSTRYHGGWAAPNIYFLGFAGVIKFGSVRFGQFERPPYNESDTRSIYHVREYDVHKLMQVEEPIDIFLFHDWPLGRAT</sequence>
<organism evidence="1 2">
    <name type="scientific">Dillenia turbinata</name>
    <dbReference type="NCBI Taxonomy" id="194707"/>
    <lineage>
        <taxon>Eukaryota</taxon>
        <taxon>Viridiplantae</taxon>
        <taxon>Streptophyta</taxon>
        <taxon>Embryophyta</taxon>
        <taxon>Tracheophyta</taxon>
        <taxon>Spermatophyta</taxon>
        <taxon>Magnoliopsida</taxon>
        <taxon>eudicotyledons</taxon>
        <taxon>Gunneridae</taxon>
        <taxon>Pentapetalae</taxon>
        <taxon>Dilleniales</taxon>
        <taxon>Dilleniaceae</taxon>
        <taxon>Dillenia</taxon>
    </lineage>
</organism>
<keyword evidence="2" id="KW-1185">Reference proteome</keyword>
<accession>A0AAN8VUI2</accession>
<name>A0AAN8VUI2_9MAGN</name>
<dbReference type="GO" id="GO:0000398">
    <property type="term" value="P:mRNA splicing, via spliceosome"/>
    <property type="evidence" value="ECO:0007669"/>
    <property type="project" value="TreeGrafter"/>
</dbReference>
<dbReference type="EMBL" id="JBAMMX010000005">
    <property type="protein sequence ID" value="KAK6940300.1"/>
    <property type="molecule type" value="Genomic_DNA"/>
</dbReference>
<dbReference type="GO" id="GO:0008419">
    <property type="term" value="F:RNA lariat debranching enzyme activity"/>
    <property type="evidence" value="ECO:0007669"/>
    <property type="project" value="TreeGrafter"/>
</dbReference>
<reference evidence="1 2" key="1">
    <citation type="submission" date="2023-12" db="EMBL/GenBank/DDBJ databases">
        <title>A high-quality genome assembly for Dillenia turbinata (Dilleniales).</title>
        <authorList>
            <person name="Chanderbali A."/>
        </authorList>
    </citation>
    <scope>NUCLEOTIDE SEQUENCE [LARGE SCALE GENOMIC DNA]</scope>
    <source>
        <strain evidence="1">LSX21</strain>
        <tissue evidence="1">Leaf</tissue>
    </source>
</reference>
<evidence type="ECO:0000313" key="1">
    <source>
        <dbReference type="EMBL" id="KAK6940300.1"/>
    </source>
</evidence>
<comment type="caution">
    <text evidence="1">The sequence shown here is derived from an EMBL/GenBank/DDBJ whole genome shotgun (WGS) entry which is preliminary data.</text>
</comment>
<dbReference type="PANTHER" id="PTHR12849:SF0">
    <property type="entry name" value="LARIAT DEBRANCHING ENZYME"/>
    <property type="match status" value="1"/>
</dbReference>
<evidence type="ECO:0000313" key="2">
    <source>
        <dbReference type="Proteomes" id="UP001370490"/>
    </source>
</evidence>
<proteinExistence type="predicted"/>
<dbReference type="GO" id="GO:0005634">
    <property type="term" value="C:nucleus"/>
    <property type="evidence" value="ECO:0007669"/>
    <property type="project" value="TreeGrafter"/>
</dbReference>
<dbReference type="Proteomes" id="UP001370490">
    <property type="component" value="Unassembled WGS sequence"/>
</dbReference>
<protein>
    <submittedName>
        <fullName evidence="1">Uncharacterized protein</fullName>
    </submittedName>
</protein>
<gene>
    <name evidence="1" type="ORF">RJ641_029831</name>
</gene>